<dbReference type="InterPro" id="IPR018149">
    <property type="entry name" value="Lys-tRNA-synth_II_C"/>
</dbReference>
<evidence type="ECO:0000256" key="1">
    <source>
        <dbReference type="ARBA" id="ARBA00022598"/>
    </source>
</evidence>
<feature type="domain" description="Aminoacyl-transfer RNA synthetases class-II family profile" evidence="4">
    <location>
        <begin position="19"/>
        <end position="355"/>
    </location>
</feature>
<organism evidence="5 6">
    <name type="scientific">Candidatus Gottesmanbacteria bacterium RIFCSPHIGHO2_01_FULL_40_15</name>
    <dbReference type="NCBI Taxonomy" id="1798376"/>
    <lineage>
        <taxon>Bacteria</taxon>
        <taxon>Candidatus Gottesmaniibacteriota</taxon>
    </lineage>
</organism>
<dbReference type="GO" id="GO:0006430">
    <property type="term" value="P:lysyl-tRNA aminoacylation"/>
    <property type="evidence" value="ECO:0007669"/>
    <property type="project" value="InterPro"/>
</dbReference>
<dbReference type="PANTHER" id="PTHR42918">
    <property type="entry name" value="LYSYL-TRNA SYNTHETASE"/>
    <property type="match status" value="1"/>
</dbReference>
<dbReference type="SUPFAM" id="SSF55681">
    <property type="entry name" value="Class II aaRS and biotin synthetases"/>
    <property type="match status" value="1"/>
</dbReference>
<dbReference type="GO" id="GO:0005524">
    <property type="term" value="F:ATP binding"/>
    <property type="evidence" value="ECO:0007669"/>
    <property type="project" value="UniProtKB-KW"/>
</dbReference>
<dbReference type="Gene3D" id="3.30.930.10">
    <property type="entry name" value="Bira Bifunctional Protein, Domain 2"/>
    <property type="match status" value="1"/>
</dbReference>
<comment type="caution">
    <text evidence="5">The sequence shown here is derived from an EMBL/GenBank/DDBJ whole genome shotgun (WGS) entry which is preliminary data.</text>
</comment>
<evidence type="ECO:0000256" key="2">
    <source>
        <dbReference type="ARBA" id="ARBA00022741"/>
    </source>
</evidence>
<dbReference type="InterPro" id="IPR006195">
    <property type="entry name" value="aa-tRNA-synth_II"/>
</dbReference>
<evidence type="ECO:0000256" key="3">
    <source>
        <dbReference type="ARBA" id="ARBA00022840"/>
    </source>
</evidence>
<gene>
    <name evidence="5" type="ORF">A2777_03580</name>
</gene>
<dbReference type="InterPro" id="IPR045864">
    <property type="entry name" value="aa-tRNA-synth_II/BPL/LPL"/>
</dbReference>
<dbReference type="AlphaFoldDB" id="A0A1F5Z476"/>
<evidence type="ECO:0000313" key="6">
    <source>
        <dbReference type="Proteomes" id="UP000177354"/>
    </source>
</evidence>
<evidence type="ECO:0000259" key="4">
    <source>
        <dbReference type="PROSITE" id="PS50862"/>
    </source>
</evidence>
<sequence>MPSWKDLKKNPGLWRNLILRSEIISAVREFFSKKGFLEVNTPLLLPAVIPESYLDVFSTYLKNRRGIKKRMFLAASPEASIKKMLVSINRNCFEITKSFRNGETDSNLHNPEFTILEWYRLKADYKKIITDCQDLILHIYNKISEKFPDQPNFKHSFPPVIRYRNSSINLSAPWKKISIKKALEKYSGISFADITGGQDSADPFTPDRITAFARKKGYSFSLNTTWEQLFNQIYLNEIEPNLVKYGKPVIIYDFPKPLAALAKVKKGDNRLVERFEFYIGGIELGDCYTELTDFREQKNRFEKNIREIKKYNKTAIYPDQEFLECLKTGLPECAGIAVGLDRLVMLFADLADIKDTIFYG</sequence>
<keyword evidence="3" id="KW-0067">ATP-binding</keyword>
<dbReference type="PROSITE" id="PS50862">
    <property type="entry name" value="AA_TRNA_LIGASE_II"/>
    <property type="match status" value="1"/>
</dbReference>
<dbReference type="GO" id="GO:0004824">
    <property type="term" value="F:lysine-tRNA ligase activity"/>
    <property type="evidence" value="ECO:0007669"/>
    <property type="project" value="InterPro"/>
</dbReference>
<proteinExistence type="predicted"/>
<accession>A0A1F5Z476</accession>
<name>A0A1F5Z476_9BACT</name>
<dbReference type="PRINTS" id="PR00982">
    <property type="entry name" value="TRNASYNTHLYS"/>
</dbReference>
<dbReference type="InterPro" id="IPR004364">
    <property type="entry name" value="Aa-tRNA-synt_II"/>
</dbReference>
<dbReference type="NCBIfam" id="TIGR00462">
    <property type="entry name" value="genX"/>
    <property type="match status" value="1"/>
</dbReference>
<reference evidence="5 6" key="1">
    <citation type="journal article" date="2016" name="Nat. Commun.">
        <title>Thousands of microbial genomes shed light on interconnected biogeochemical processes in an aquifer system.</title>
        <authorList>
            <person name="Anantharaman K."/>
            <person name="Brown C.T."/>
            <person name="Hug L.A."/>
            <person name="Sharon I."/>
            <person name="Castelle C.J."/>
            <person name="Probst A.J."/>
            <person name="Thomas B.C."/>
            <person name="Singh A."/>
            <person name="Wilkins M.J."/>
            <person name="Karaoz U."/>
            <person name="Brodie E.L."/>
            <person name="Williams K.H."/>
            <person name="Hubbard S.S."/>
            <person name="Banfield J.F."/>
        </authorList>
    </citation>
    <scope>NUCLEOTIDE SEQUENCE [LARGE SCALE GENOMIC DNA]</scope>
</reference>
<keyword evidence="1" id="KW-0436">Ligase</keyword>
<protein>
    <submittedName>
        <fullName evidence="5">EF-P lysine aminoacylase GenX</fullName>
    </submittedName>
</protein>
<dbReference type="Proteomes" id="UP000177354">
    <property type="component" value="Unassembled WGS sequence"/>
</dbReference>
<evidence type="ECO:0000313" key="5">
    <source>
        <dbReference type="EMBL" id="OGG06912.1"/>
    </source>
</evidence>
<dbReference type="InterPro" id="IPR004525">
    <property type="entry name" value="EpmA"/>
</dbReference>
<dbReference type="NCBIfam" id="NF006828">
    <property type="entry name" value="PRK09350.1"/>
    <property type="match status" value="1"/>
</dbReference>
<keyword evidence="2" id="KW-0547">Nucleotide-binding</keyword>
<dbReference type="EMBL" id="MFJF01000013">
    <property type="protein sequence ID" value="OGG06912.1"/>
    <property type="molecule type" value="Genomic_DNA"/>
</dbReference>
<dbReference type="GO" id="GO:0000049">
    <property type="term" value="F:tRNA binding"/>
    <property type="evidence" value="ECO:0007669"/>
    <property type="project" value="TreeGrafter"/>
</dbReference>
<dbReference type="GO" id="GO:0005829">
    <property type="term" value="C:cytosol"/>
    <property type="evidence" value="ECO:0007669"/>
    <property type="project" value="TreeGrafter"/>
</dbReference>
<dbReference type="Pfam" id="PF00152">
    <property type="entry name" value="tRNA-synt_2"/>
    <property type="match status" value="1"/>
</dbReference>
<dbReference type="PANTHER" id="PTHR42918:SF6">
    <property type="entry name" value="ELONGATION FACTOR P--(R)-BETA-LYSINE LIGASE"/>
    <property type="match status" value="1"/>
</dbReference>